<dbReference type="Proteomes" id="UP000254808">
    <property type="component" value="Chromosome"/>
</dbReference>
<protein>
    <submittedName>
        <fullName evidence="1">Uncharacterized protein</fullName>
    </submittedName>
</protein>
<evidence type="ECO:0000313" key="2">
    <source>
        <dbReference type="Proteomes" id="UP000254808"/>
    </source>
</evidence>
<dbReference type="KEGG" id="cprv:CYPRO_0089"/>
<proteinExistence type="predicted"/>
<reference evidence="1 2" key="1">
    <citation type="submission" date="2018-03" db="EMBL/GenBank/DDBJ databases">
        <title>Phenotypic and genomic properties of Cyclonatronum proteinivorum gen. nov., sp. nov., a haloalkaliphilic bacteroidete from soda lakes possessing Na+-translocating rhodopsin.</title>
        <authorList>
            <person name="Toshchakov S.V."/>
            <person name="Korzhenkov A."/>
            <person name="Samarov N.I."/>
            <person name="Kublanov I.V."/>
            <person name="Muntyan M.S."/>
            <person name="Sorokin D.Y."/>
        </authorList>
    </citation>
    <scope>NUCLEOTIDE SEQUENCE [LARGE SCALE GENOMIC DNA]</scope>
    <source>
        <strain evidence="1 2">Omega</strain>
    </source>
</reference>
<evidence type="ECO:0000313" key="1">
    <source>
        <dbReference type="EMBL" id="AXI99377.1"/>
    </source>
</evidence>
<keyword evidence="2" id="KW-1185">Reference proteome</keyword>
<organism evidence="1 2">
    <name type="scientific">Cyclonatronum proteinivorum</name>
    <dbReference type="NCBI Taxonomy" id="1457365"/>
    <lineage>
        <taxon>Bacteria</taxon>
        <taxon>Pseudomonadati</taxon>
        <taxon>Balneolota</taxon>
        <taxon>Balneolia</taxon>
        <taxon>Balneolales</taxon>
        <taxon>Cyclonatronaceae</taxon>
        <taxon>Cyclonatronum</taxon>
    </lineage>
</organism>
<dbReference type="EMBL" id="CP027806">
    <property type="protein sequence ID" value="AXI99377.1"/>
    <property type="molecule type" value="Genomic_DNA"/>
</dbReference>
<name>A0A345UFX6_9BACT</name>
<sequence>MFCRFQIYGSIHAGASISLKKEQQNLLDKIRFPALPQPSLTVEAAVLNSFRNVMPSDVFAPLKVGNGS</sequence>
<gene>
    <name evidence="1" type="ORF">CYPRO_0089</name>
</gene>
<accession>A0A345UFX6</accession>
<dbReference type="AlphaFoldDB" id="A0A345UFX6"/>